<dbReference type="GO" id="GO:0005525">
    <property type="term" value="F:GTP binding"/>
    <property type="evidence" value="ECO:0007669"/>
    <property type="project" value="UniProtKB-KW"/>
</dbReference>
<accession>A0A6C0J0J1</accession>
<keyword evidence="7" id="KW-0342">GTP-binding</keyword>
<protein>
    <recommendedName>
        <fullName evidence="1">mRNA guanylyltransferase</fullName>
        <ecNumber evidence="1">2.7.7.50</ecNumber>
    </recommendedName>
</protein>
<dbReference type="GO" id="GO:0006370">
    <property type="term" value="P:7-methylguanosine mRNA capping"/>
    <property type="evidence" value="ECO:0007669"/>
    <property type="project" value="UniProtKB-KW"/>
</dbReference>
<evidence type="ECO:0000256" key="7">
    <source>
        <dbReference type="ARBA" id="ARBA00023134"/>
    </source>
</evidence>
<reference evidence="11" key="1">
    <citation type="journal article" date="2020" name="Nature">
        <title>Giant virus diversity and host interactions through global metagenomics.</title>
        <authorList>
            <person name="Schulz F."/>
            <person name="Roux S."/>
            <person name="Paez-Espino D."/>
            <person name="Jungbluth S."/>
            <person name="Walsh D.A."/>
            <person name="Denef V.J."/>
            <person name="McMahon K.D."/>
            <person name="Konstantinidis K.T."/>
            <person name="Eloe-Fadrosh E.A."/>
            <person name="Kyrpides N.C."/>
            <person name="Woyke T."/>
        </authorList>
    </citation>
    <scope>NUCLEOTIDE SEQUENCE</scope>
    <source>
        <strain evidence="11">GVMAG-M-3300025652-16</strain>
    </source>
</reference>
<dbReference type="PANTHER" id="PTHR10367">
    <property type="entry name" value="MRNA-CAPPING ENZYME"/>
    <property type="match status" value="1"/>
</dbReference>
<feature type="domain" description="mRNA capping enzyme adenylation" evidence="9">
    <location>
        <begin position="31"/>
        <end position="199"/>
    </location>
</feature>
<dbReference type="EC" id="2.7.7.50" evidence="1"/>
<dbReference type="GO" id="GO:0005524">
    <property type="term" value="F:ATP binding"/>
    <property type="evidence" value="ECO:0007669"/>
    <property type="project" value="InterPro"/>
</dbReference>
<dbReference type="GO" id="GO:0004484">
    <property type="term" value="F:mRNA guanylyltransferase activity"/>
    <property type="evidence" value="ECO:0007669"/>
    <property type="project" value="UniProtKB-EC"/>
</dbReference>
<evidence type="ECO:0000259" key="9">
    <source>
        <dbReference type="Pfam" id="PF01331"/>
    </source>
</evidence>
<keyword evidence="2" id="KW-0507">mRNA processing</keyword>
<dbReference type="CDD" id="cd07895">
    <property type="entry name" value="Adenylation_mRNA_capping"/>
    <property type="match status" value="1"/>
</dbReference>
<keyword evidence="6" id="KW-0506">mRNA capping</keyword>
<dbReference type="InterPro" id="IPR001339">
    <property type="entry name" value="mRNA_cap_enzyme_adenylation"/>
</dbReference>
<evidence type="ECO:0000313" key="11">
    <source>
        <dbReference type="EMBL" id="QHT98369.1"/>
    </source>
</evidence>
<evidence type="ECO:0000256" key="4">
    <source>
        <dbReference type="ARBA" id="ARBA00022695"/>
    </source>
</evidence>
<dbReference type="SUPFAM" id="SSF50249">
    <property type="entry name" value="Nucleic acid-binding proteins"/>
    <property type="match status" value="1"/>
</dbReference>
<evidence type="ECO:0000256" key="1">
    <source>
        <dbReference type="ARBA" id="ARBA00012475"/>
    </source>
</evidence>
<proteinExistence type="predicted"/>
<organism evidence="11">
    <name type="scientific">viral metagenome</name>
    <dbReference type="NCBI Taxonomy" id="1070528"/>
    <lineage>
        <taxon>unclassified sequences</taxon>
        <taxon>metagenomes</taxon>
        <taxon>organismal metagenomes</taxon>
    </lineage>
</organism>
<keyword evidence="4" id="KW-0548">Nucleotidyltransferase</keyword>
<comment type="catalytic activity">
    <reaction evidence="8">
        <text>a 5'-end diphospho-ribonucleoside in mRNA + GTP + H(+) = a 5'-end (5'-triphosphoguanosine)-ribonucleoside in mRNA + diphosphate</text>
        <dbReference type="Rhea" id="RHEA:67012"/>
        <dbReference type="Rhea" id="RHEA-COMP:17165"/>
        <dbReference type="Rhea" id="RHEA-COMP:17166"/>
        <dbReference type="ChEBI" id="CHEBI:15378"/>
        <dbReference type="ChEBI" id="CHEBI:33019"/>
        <dbReference type="ChEBI" id="CHEBI:37565"/>
        <dbReference type="ChEBI" id="CHEBI:167616"/>
        <dbReference type="ChEBI" id="CHEBI:167617"/>
        <dbReference type="EC" id="2.7.7.50"/>
    </reaction>
    <physiologicalReaction direction="left-to-right" evidence="8">
        <dbReference type="Rhea" id="RHEA:67013"/>
    </physiologicalReaction>
</comment>
<dbReference type="PANTHER" id="PTHR10367:SF17">
    <property type="entry name" value="MRNA-CAPPING ENZYME"/>
    <property type="match status" value="1"/>
</dbReference>
<dbReference type="Pfam" id="PF03919">
    <property type="entry name" value="mRNA_cap_C"/>
    <property type="match status" value="1"/>
</dbReference>
<dbReference type="Gene3D" id="3.30.470.30">
    <property type="entry name" value="DNA ligase/mRNA capping enzyme"/>
    <property type="match status" value="1"/>
</dbReference>
<evidence type="ECO:0000256" key="2">
    <source>
        <dbReference type="ARBA" id="ARBA00022664"/>
    </source>
</evidence>
<dbReference type="InterPro" id="IPR012340">
    <property type="entry name" value="NA-bd_OB-fold"/>
</dbReference>
<dbReference type="EMBL" id="MN740292">
    <property type="protein sequence ID" value="QHT98369.1"/>
    <property type="molecule type" value="Genomic_DNA"/>
</dbReference>
<sequence length="315" mass="37807">MSIKLESPLYKYVVQYIHTKWGSKDYFPGPQPISIEYKHFPILKGAEYLVCEKTDGERYMMVALMFEGKKKCVFVNRSFNMFEVPINLKKSAYEGTILDGELYEDTLMVYDAVWVNGESVWDLNLMKRLDAARGIMKSIIYMKSDKFRLKCKTFHEMRDFRKFMDEYLPTVQQKVDGLVFTPVNEPIRLGTHETMFKWKPQEQNTVDFLMKWEPSRETPGFKPGRPTWRLYVQEKGKLFFESEIPHGRMEDKPWFEDGAIVECQYITWEEPLWWKPLKRRTDKNYPNNRRTFYRTIVNIKENIKMKEFLDCKPNF</sequence>
<dbReference type="AlphaFoldDB" id="A0A6C0J0J1"/>
<dbReference type="Gene3D" id="2.40.50.140">
    <property type="entry name" value="Nucleic acid-binding proteins"/>
    <property type="match status" value="1"/>
</dbReference>
<keyword evidence="5" id="KW-0547">Nucleotide-binding</keyword>
<evidence type="ECO:0000256" key="8">
    <source>
        <dbReference type="ARBA" id="ARBA00044624"/>
    </source>
</evidence>
<name>A0A6C0J0J1_9ZZZZ</name>
<evidence type="ECO:0000256" key="3">
    <source>
        <dbReference type="ARBA" id="ARBA00022679"/>
    </source>
</evidence>
<evidence type="ECO:0000259" key="10">
    <source>
        <dbReference type="Pfam" id="PF03919"/>
    </source>
</evidence>
<evidence type="ECO:0000256" key="5">
    <source>
        <dbReference type="ARBA" id="ARBA00022741"/>
    </source>
</evidence>
<dbReference type="InterPro" id="IPR013846">
    <property type="entry name" value="mRNA_cap_enzyme_C"/>
</dbReference>
<dbReference type="InterPro" id="IPR051029">
    <property type="entry name" value="mRNA_Capping_Enz/RNA_Phosphat"/>
</dbReference>
<dbReference type="SUPFAM" id="SSF56091">
    <property type="entry name" value="DNA ligase/mRNA capping enzyme, catalytic domain"/>
    <property type="match status" value="1"/>
</dbReference>
<feature type="domain" description="mRNA capping enzyme C-terminal" evidence="10">
    <location>
        <begin position="203"/>
        <end position="308"/>
    </location>
</feature>
<dbReference type="Pfam" id="PF01331">
    <property type="entry name" value="mRNA_cap_enzyme"/>
    <property type="match status" value="1"/>
</dbReference>
<keyword evidence="3" id="KW-0808">Transferase</keyword>
<evidence type="ECO:0000256" key="6">
    <source>
        <dbReference type="ARBA" id="ARBA00023042"/>
    </source>
</evidence>